<dbReference type="Gene3D" id="2.60.40.10">
    <property type="entry name" value="Immunoglobulins"/>
    <property type="match status" value="1"/>
</dbReference>
<dbReference type="Gene3D" id="3.30.500.10">
    <property type="entry name" value="MHC class I-like antigen recognition-like"/>
    <property type="match status" value="1"/>
</dbReference>
<dbReference type="FunFam" id="2.60.40.10:FF:000204">
    <property type="entry name" value="Major histocompatibility complex, class I-related protein"/>
    <property type="match status" value="1"/>
</dbReference>
<dbReference type="Pfam" id="PF07654">
    <property type="entry name" value="C1-set"/>
    <property type="match status" value="1"/>
</dbReference>
<evidence type="ECO:0000256" key="3">
    <source>
        <dbReference type="ARBA" id="ARBA00022692"/>
    </source>
</evidence>
<sequence length="230" mass="26697">RTIEMCGCELREDGSKGGHWQFAYDGRDFLAFDKETLTWTAADAQAQVTKRKWDAGKADNCRIAERNLFLFAESPEMKVTSRADYGNIETLICRADGFYPKYIETVWIRDGEVWEQETLRGLVAPNSDGTYHTWISTKINPKDKGRFQCRVDHASWKDPVDFAVEEPVNILQFFLSHFLIFCLYFSKHDYICLIPYYLYFSLCIPPDIVLNPSFNPINCCVLFVPPNFMH</sequence>
<keyword evidence="8" id="KW-1015">Disulfide bond</keyword>
<dbReference type="PROSITE" id="PS00290">
    <property type="entry name" value="IG_MHC"/>
    <property type="match status" value="1"/>
</dbReference>
<dbReference type="InterPro" id="IPR050208">
    <property type="entry name" value="MHC_class-I_related"/>
</dbReference>
<keyword evidence="5" id="KW-0391">Immunity</keyword>
<name>A0A8D0B3Z8_SALMN</name>
<reference evidence="11" key="2">
    <citation type="submission" date="2025-09" db="UniProtKB">
        <authorList>
            <consortium name="Ensembl"/>
        </authorList>
    </citation>
    <scope>IDENTIFICATION</scope>
</reference>
<dbReference type="InterPro" id="IPR036179">
    <property type="entry name" value="Ig-like_dom_sf"/>
</dbReference>
<keyword evidence="12" id="KW-1185">Reference proteome</keyword>
<dbReference type="GO" id="GO:0002474">
    <property type="term" value="P:antigen processing and presentation of peptide antigen via MHC class I"/>
    <property type="evidence" value="ECO:0007669"/>
    <property type="project" value="UniProtKB-KW"/>
</dbReference>
<dbReference type="SUPFAM" id="SSF48726">
    <property type="entry name" value="Immunoglobulin"/>
    <property type="match status" value="1"/>
</dbReference>
<evidence type="ECO:0000256" key="4">
    <source>
        <dbReference type="ARBA" id="ARBA00022729"/>
    </source>
</evidence>
<keyword evidence="7" id="KW-0472">Membrane</keyword>
<dbReference type="SUPFAM" id="SSF54452">
    <property type="entry name" value="MHC antigen-recognition domain"/>
    <property type="match status" value="1"/>
</dbReference>
<evidence type="ECO:0000256" key="1">
    <source>
        <dbReference type="ARBA" id="ARBA00004479"/>
    </source>
</evidence>
<evidence type="ECO:0000313" key="11">
    <source>
        <dbReference type="Ensembl" id="ENSSMRP00000002999.1"/>
    </source>
</evidence>
<dbReference type="PROSITE" id="PS50835">
    <property type="entry name" value="IG_LIKE"/>
    <property type="match status" value="1"/>
</dbReference>
<dbReference type="InterPro" id="IPR013783">
    <property type="entry name" value="Ig-like_fold"/>
</dbReference>
<keyword evidence="3" id="KW-0812">Transmembrane</keyword>
<evidence type="ECO:0000256" key="8">
    <source>
        <dbReference type="ARBA" id="ARBA00023157"/>
    </source>
</evidence>
<dbReference type="PANTHER" id="PTHR16675">
    <property type="entry name" value="MHC CLASS I-RELATED"/>
    <property type="match status" value="1"/>
</dbReference>
<dbReference type="SMART" id="SM00407">
    <property type="entry name" value="IGc1"/>
    <property type="match status" value="1"/>
</dbReference>
<dbReference type="PANTHER" id="PTHR16675:SF242">
    <property type="entry name" value="MAJOR HISTOCOMPATIBILITY COMPLEX CLASS I-RELATED GENE PROTEIN"/>
    <property type="match status" value="1"/>
</dbReference>
<dbReference type="InterPro" id="IPR037055">
    <property type="entry name" value="MHC_I-like_Ag-recog_sf"/>
</dbReference>
<dbReference type="GO" id="GO:0005615">
    <property type="term" value="C:extracellular space"/>
    <property type="evidence" value="ECO:0007669"/>
    <property type="project" value="TreeGrafter"/>
</dbReference>
<proteinExistence type="predicted"/>
<dbReference type="Pfam" id="PF00129">
    <property type="entry name" value="MHC_I"/>
    <property type="match status" value="1"/>
</dbReference>
<comment type="subcellular location">
    <subcellularLocation>
        <location evidence="1">Membrane</location>
        <topology evidence="1">Single-pass type I membrane protein</topology>
    </subcellularLocation>
</comment>
<protein>
    <recommendedName>
        <fullName evidence="10">Ig-like domain-containing protein</fullName>
    </recommendedName>
</protein>
<dbReference type="GeneTree" id="ENSGT01150000286995"/>
<keyword evidence="2" id="KW-0490">MHC I</keyword>
<dbReference type="GO" id="GO:0006955">
    <property type="term" value="P:immune response"/>
    <property type="evidence" value="ECO:0007669"/>
    <property type="project" value="TreeGrafter"/>
</dbReference>
<evidence type="ECO:0000256" key="5">
    <source>
        <dbReference type="ARBA" id="ARBA00022859"/>
    </source>
</evidence>
<organism evidence="11 12">
    <name type="scientific">Salvator merianae</name>
    <name type="common">Argentine black and white tegu</name>
    <name type="synonym">Tupinambis merianae</name>
    <dbReference type="NCBI Taxonomy" id="96440"/>
    <lineage>
        <taxon>Eukaryota</taxon>
        <taxon>Metazoa</taxon>
        <taxon>Chordata</taxon>
        <taxon>Craniata</taxon>
        <taxon>Vertebrata</taxon>
        <taxon>Euteleostomi</taxon>
        <taxon>Lepidosauria</taxon>
        <taxon>Squamata</taxon>
        <taxon>Bifurcata</taxon>
        <taxon>Unidentata</taxon>
        <taxon>Episquamata</taxon>
        <taxon>Laterata</taxon>
        <taxon>Teiioidea</taxon>
        <taxon>Teiidae</taxon>
        <taxon>Salvator</taxon>
    </lineage>
</organism>
<feature type="domain" description="Ig-like" evidence="10">
    <location>
        <begin position="75"/>
        <end position="165"/>
    </location>
</feature>
<dbReference type="OMA" id="EMCGCEL"/>
<evidence type="ECO:0000256" key="9">
    <source>
        <dbReference type="ARBA" id="ARBA00023180"/>
    </source>
</evidence>
<evidence type="ECO:0000256" key="2">
    <source>
        <dbReference type="ARBA" id="ARBA00022451"/>
    </source>
</evidence>
<keyword evidence="4" id="KW-0732">Signal</keyword>
<keyword evidence="6" id="KW-1133">Transmembrane helix</keyword>
<accession>A0A8D0B3Z8</accession>
<dbReference type="GO" id="GO:0009897">
    <property type="term" value="C:external side of plasma membrane"/>
    <property type="evidence" value="ECO:0007669"/>
    <property type="project" value="TreeGrafter"/>
</dbReference>
<reference evidence="11" key="1">
    <citation type="submission" date="2025-08" db="UniProtKB">
        <authorList>
            <consortium name="Ensembl"/>
        </authorList>
    </citation>
    <scope>IDENTIFICATION</scope>
</reference>
<evidence type="ECO:0000256" key="7">
    <source>
        <dbReference type="ARBA" id="ARBA00023136"/>
    </source>
</evidence>
<keyword evidence="9" id="KW-0325">Glycoprotein</keyword>
<evidence type="ECO:0000313" key="12">
    <source>
        <dbReference type="Proteomes" id="UP000694421"/>
    </source>
</evidence>
<dbReference type="AlphaFoldDB" id="A0A8D0B3Z8"/>
<dbReference type="Ensembl" id="ENSSMRT00000003584.1">
    <property type="protein sequence ID" value="ENSSMRP00000002999.1"/>
    <property type="gene ID" value="ENSSMRG00000002547.1"/>
</dbReference>
<dbReference type="InterPro" id="IPR011162">
    <property type="entry name" value="MHC_I/II-like_Ag-recog"/>
</dbReference>
<dbReference type="GO" id="GO:0042612">
    <property type="term" value="C:MHC class I protein complex"/>
    <property type="evidence" value="ECO:0007669"/>
    <property type="project" value="UniProtKB-KW"/>
</dbReference>
<dbReference type="InterPro" id="IPR011161">
    <property type="entry name" value="MHC_I-like_Ag-recog"/>
</dbReference>
<evidence type="ECO:0000256" key="6">
    <source>
        <dbReference type="ARBA" id="ARBA00022989"/>
    </source>
</evidence>
<dbReference type="InterPro" id="IPR003006">
    <property type="entry name" value="Ig/MHC_CS"/>
</dbReference>
<evidence type="ECO:0000259" key="10">
    <source>
        <dbReference type="PROSITE" id="PS50835"/>
    </source>
</evidence>
<dbReference type="InterPro" id="IPR007110">
    <property type="entry name" value="Ig-like_dom"/>
</dbReference>
<dbReference type="InterPro" id="IPR003597">
    <property type="entry name" value="Ig_C1-set"/>
</dbReference>
<dbReference type="Proteomes" id="UP000694421">
    <property type="component" value="Unplaced"/>
</dbReference>